<accession>A0A6B8M306</accession>
<dbReference type="KEGG" id="mpar:F7D14_07270"/>
<reference evidence="1 2" key="1">
    <citation type="submission" date="2019-09" db="EMBL/GenBank/DDBJ databases">
        <title>Isolation and complete genome sequencing of Methylocystis species.</title>
        <authorList>
            <person name="Rumah B.L."/>
            <person name="Stead C.E."/>
            <person name="Stevens B.C."/>
            <person name="Minton N.P."/>
            <person name="Grosse-Honebrink A."/>
            <person name="Zhang Y."/>
        </authorList>
    </citation>
    <scope>NUCLEOTIDE SEQUENCE [LARGE SCALE GENOMIC DNA]</scope>
    <source>
        <strain evidence="1 2">BRCS2</strain>
    </source>
</reference>
<keyword evidence="2" id="KW-1185">Reference proteome</keyword>
<protein>
    <submittedName>
        <fullName evidence="1">Uncharacterized protein</fullName>
    </submittedName>
</protein>
<proteinExistence type="predicted"/>
<evidence type="ECO:0000313" key="2">
    <source>
        <dbReference type="Proteomes" id="UP000422569"/>
    </source>
</evidence>
<evidence type="ECO:0000313" key="1">
    <source>
        <dbReference type="EMBL" id="QGM97291.1"/>
    </source>
</evidence>
<name>A0A6B8M306_9HYPH</name>
<organism evidence="1 2">
    <name type="scientific">Methylocystis parvus</name>
    <dbReference type="NCBI Taxonomy" id="134"/>
    <lineage>
        <taxon>Bacteria</taxon>
        <taxon>Pseudomonadati</taxon>
        <taxon>Pseudomonadota</taxon>
        <taxon>Alphaproteobacteria</taxon>
        <taxon>Hyphomicrobiales</taxon>
        <taxon>Methylocystaceae</taxon>
        <taxon>Methylocystis</taxon>
    </lineage>
</organism>
<gene>
    <name evidence="1" type="ORF">F7D14_07270</name>
</gene>
<sequence>MVGFDKSVIAAPPFLCCSAQAEEGKNRHDDHDETDKVDDAVHNCLYKIAVTGSACAVRSSFRRAGVIGRLVEVKHAWKTVPLAPFKADLLGPL</sequence>
<dbReference type="EMBL" id="CP044331">
    <property type="protein sequence ID" value="QGM97291.1"/>
    <property type="molecule type" value="Genomic_DNA"/>
</dbReference>
<dbReference type="AlphaFoldDB" id="A0A6B8M306"/>
<dbReference type="RefSeq" id="WP_016919744.1">
    <property type="nucleotide sequence ID" value="NZ_CP044331.1"/>
</dbReference>
<dbReference type="Proteomes" id="UP000422569">
    <property type="component" value="Chromosome"/>
</dbReference>